<reference evidence="4 5" key="1">
    <citation type="submission" date="2020-07" db="EMBL/GenBank/DDBJ databases">
        <title>Stappia sp., F7233, whole genome shotgun sequencing project.</title>
        <authorList>
            <person name="Jiang S."/>
            <person name="Liu Z.W."/>
            <person name="Du Z.J."/>
        </authorList>
    </citation>
    <scope>NUCLEOTIDE SEQUENCE [LARGE SCALE GENOMIC DNA]</scope>
    <source>
        <strain evidence="4 5">F7233</strain>
    </source>
</reference>
<dbReference type="Pfam" id="PF07593">
    <property type="entry name" value="UnbV_ASPIC"/>
    <property type="match status" value="1"/>
</dbReference>
<name>A0A839ACP8_9HYPH</name>
<sequence>MTRAVILSGVFLAALSLGSPAFAQESSIAPVPHFHEEALSAGISHQYAGPWEYFVGGGVAIFDCDGDRRPDLFLAGGIEKATLYRNRSAAGGALRFEETDTGIEQDRLLKITGAYPLDIDNDGIKDLAVLRVGENLLLKGKGDCRFEEANRAFAFNGGSAWSTAFAATFEKDAPYPTLAFGNYVDRSAPGAPWGTCHDNVLLRPKKAEAPDYSEPQLLNPGYCSLSMLFTDWNRSGEPALRISNDRQYYRGGEEQLWAVNPGRPARPYRRGDGWRHVKIFGMGIASADLNGDGFPEYALTSMGDTKLQTLDQESEEQFPIYRDIAYDLGATAHRPYTGDDTRPSTGWHAEFKDVNNDTLLDLFIAKGNVEAMPDFAGFDPDNLLIQQWNGKFVEEGMEAGLALDRKGRGGGIADLNMDGLPDIVVNNRGGPASLFRNLGAGTAERPVPLGNWLAVELFQKGANRDAIGAQINVKLGNQTLTRDVMIGGGHASGQIGFIPFGTGVAERAQIRVRWPDGDWSHPYRVFTNNFVRIERGAPDAEYWYPPEEE</sequence>
<keyword evidence="5" id="KW-1185">Reference proteome</keyword>
<gene>
    <name evidence="4" type="ORF">H2509_09810</name>
</gene>
<comment type="caution">
    <text evidence="4">The sequence shown here is derived from an EMBL/GenBank/DDBJ whole genome shotgun (WGS) entry which is preliminary data.</text>
</comment>
<proteinExistence type="predicted"/>
<dbReference type="EMBL" id="JACFXV010000048">
    <property type="protein sequence ID" value="MBA5777423.1"/>
    <property type="molecule type" value="Genomic_DNA"/>
</dbReference>
<dbReference type="Pfam" id="PF13517">
    <property type="entry name" value="FG-GAP_3"/>
    <property type="match status" value="1"/>
</dbReference>
<dbReference type="RefSeq" id="WP_182164793.1">
    <property type="nucleotide sequence ID" value="NZ_JACFXV010000048.1"/>
</dbReference>
<evidence type="ECO:0000256" key="1">
    <source>
        <dbReference type="ARBA" id="ARBA00022729"/>
    </source>
</evidence>
<keyword evidence="1 2" id="KW-0732">Signal</keyword>
<evidence type="ECO:0000256" key="2">
    <source>
        <dbReference type="SAM" id="SignalP"/>
    </source>
</evidence>
<feature type="chain" id="PRO_5032603774" evidence="2">
    <location>
        <begin position="24"/>
        <end position="549"/>
    </location>
</feature>
<accession>A0A839ACP8</accession>
<protein>
    <submittedName>
        <fullName evidence="4">CRTAC1 family protein</fullName>
    </submittedName>
</protein>
<evidence type="ECO:0000313" key="4">
    <source>
        <dbReference type="EMBL" id="MBA5777423.1"/>
    </source>
</evidence>
<dbReference type="AlphaFoldDB" id="A0A839ACP8"/>
<dbReference type="InterPro" id="IPR013517">
    <property type="entry name" value="FG-GAP"/>
</dbReference>
<organism evidence="4 5">
    <name type="scientific">Stappia albiluteola</name>
    <dbReference type="NCBI Taxonomy" id="2758565"/>
    <lineage>
        <taxon>Bacteria</taxon>
        <taxon>Pseudomonadati</taxon>
        <taxon>Pseudomonadota</taxon>
        <taxon>Alphaproteobacteria</taxon>
        <taxon>Hyphomicrobiales</taxon>
        <taxon>Stappiaceae</taxon>
        <taxon>Stappia</taxon>
    </lineage>
</organism>
<dbReference type="Proteomes" id="UP000541109">
    <property type="component" value="Unassembled WGS sequence"/>
</dbReference>
<dbReference type="InterPro" id="IPR027039">
    <property type="entry name" value="Crtac1"/>
</dbReference>
<evidence type="ECO:0000259" key="3">
    <source>
        <dbReference type="Pfam" id="PF07593"/>
    </source>
</evidence>
<dbReference type="PANTHER" id="PTHR16026:SF0">
    <property type="entry name" value="CARTILAGE ACIDIC PROTEIN 1"/>
    <property type="match status" value="1"/>
</dbReference>
<evidence type="ECO:0000313" key="5">
    <source>
        <dbReference type="Proteomes" id="UP000541109"/>
    </source>
</evidence>
<dbReference type="PANTHER" id="PTHR16026">
    <property type="entry name" value="CARTILAGE ACIDIC PROTEIN 1"/>
    <property type="match status" value="1"/>
</dbReference>
<dbReference type="Gene3D" id="2.130.10.130">
    <property type="entry name" value="Integrin alpha, N-terminal"/>
    <property type="match status" value="1"/>
</dbReference>
<dbReference type="SUPFAM" id="SSF69318">
    <property type="entry name" value="Integrin alpha N-terminal domain"/>
    <property type="match status" value="1"/>
</dbReference>
<feature type="domain" description="ASPIC/UnbV" evidence="3">
    <location>
        <begin position="466"/>
        <end position="519"/>
    </location>
</feature>
<feature type="signal peptide" evidence="2">
    <location>
        <begin position="1"/>
        <end position="23"/>
    </location>
</feature>
<dbReference type="InterPro" id="IPR011519">
    <property type="entry name" value="UnbV_ASPIC"/>
</dbReference>
<dbReference type="InterPro" id="IPR028994">
    <property type="entry name" value="Integrin_alpha_N"/>
</dbReference>